<protein>
    <submittedName>
        <fullName evidence="2">Uncharacterized protein</fullName>
    </submittedName>
</protein>
<gene>
    <name evidence="2" type="ORF">ElyMa_002270700</name>
</gene>
<evidence type="ECO:0000313" key="3">
    <source>
        <dbReference type="Proteomes" id="UP000762676"/>
    </source>
</evidence>
<evidence type="ECO:0000313" key="2">
    <source>
        <dbReference type="EMBL" id="GFR78736.1"/>
    </source>
</evidence>
<evidence type="ECO:0000256" key="1">
    <source>
        <dbReference type="SAM" id="MobiDB-lite"/>
    </source>
</evidence>
<dbReference type="Proteomes" id="UP000762676">
    <property type="component" value="Unassembled WGS sequence"/>
</dbReference>
<name>A0AAV4G0V3_9GAST</name>
<dbReference type="AlphaFoldDB" id="A0AAV4G0V3"/>
<comment type="caution">
    <text evidence="2">The sequence shown here is derived from an EMBL/GenBank/DDBJ whole genome shotgun (WGS) entry which is preliminary data.</text>
</comment>
<organism evidence="2 3">
    <name type="scientific">Elysia marginata</name>
    <dbReference type="NCBI Taxonomy" id="1093978"/>
    <lineage>
        <taxon>Eukaryota</taxon>
        <taxon>Metazoa</taxon>
        <taxon>Spiralia</taxon>
        <taxon>Lophotrochozoa</taxon>
        <taxon>Mollusca</taxon>
        <taxon>Gastropoda</taxon>
        <taxon>Heterobranchia</taxon>
        <taxon>Euthyneura</taxon>
        <taxon>Panpulmonata</taxon>
        <taxon>Sacoglossa</taxon>
        <taxon>Placobranchoidea</taxon>
        <taxon>Plakobranchidae</taxon>
        <taxon>Elysia</taxon>
    </lineage>
</organism>
<dbReference type="EMBL" id="BMAT01004710">
    <property type="protein sequence ID" value="GFR78736.1"/>
    <property type="molecule type" value="Genomic_DNA"/>
</dbReference>
<proteinExistence type="predicted"/>
<feature type="region of interest" description="Disordered" evidence="1">
    <location>
        <begin position="1"/>
        <end position="27"/>
    </location>
</feature>
<keyword evidence="3" id="KW-1185">Reference proteome</keyword>
<reference evidence="2 3" key="1">
    <citation type="journal article" date="2021" name="Elife">
        <title>Chloroplast acquisition without the gene transfer in kleptoplastic sea slugs, Plakobranchus ocellatus.</title>
        <authorList>
            <person name="Maeda T."/>
            <person name="Takahashi S."/>
            <person name="Yoshida T."/>
            <person name="Shimamura S."/>
            <person name="Takaki Y."/>
            <person name="Nagai Y."/>
            <person name="Toyoda A."/>
            <person name="Suzuki Y."/>
            <person name="Arimoto A."/>
            <person name="Ishii H."/>
            <person name="Satoh N."/>
            <person name="Nishiyama T."/>
            <person name="Hasebe M."/>
            <person name="Maruyama T."/>
            <person name="Minagawa J."/>
            <person name="Obokata J."/>
            <person name="Shigenobu S."/>
        </authorList>
    </citation>
    <scope>NUCLEOTIDE SEQUENCE [LARGE SCALE GENOMIC DNA]</scope>
</reference>
<accession>A0AAV4G0V3</accession>
<sequence length="129" mass="14498">MGLPRIMDLDQQQCTNGNNNNNNAPDSVDEFSRLQVKKKLCITVLLPYLEPNRKEPSPPAFRYSSSLPTTEWKKLRTPCILYGAGRPTHHKAQAQLQSPVTETLQRSMPHNSRKAGSALAWPVPNFCLV</sequence>